<proteinExistence type="predicted"/>
<gene>
    <name evidence="2" type="ORF">KHA97_21900</name>
</gene>
<accession>A0A942TGS1</accession>
<dbReference type="Proteomes" id="UP000681414">
    <property type="component" value="Unassembled WGS sequence"/>
</dbReference>
<reference evidence="2 3" key="1">
    <citation type="submission" date="2021-05" db="EMBL/GenBank/DDBJ databases">
        <title>Novel Bacillus species.</title>
        <authorList>
            <person name="Liu G."/>
        </authorList>
    </citation>
    <scope>NUCLEOTIDE SEQUENCE [LARGE SCALE GENOMIC DNA]</scope>
    <source>
        <strain evidence="3">FJAT-49780</strain>
    </source>
</reference>
<evidence type="ECO:0000256" key="1">
    <source>
        <dbReference type="SAM" id="MobiDB-lite"/>
    </source>
</evidence>
<comment type="caution">
    <text evidence="2">The sequence shown here is derived from an EMBL/GenBank/DDBJ whole genome shotgun (WGS) entry which is preliminary data.</text>
</comment>
<sequence>MPKKGIKNSSIEQLKKDHEIESAFKVDNPKKHGTSSKRTK</sequence>
<evidence type="ECO:0000313" key="2">
    <source>
        <dbReference type="EMBL" id="MBS4197700.1"/>
    </source>
</evidence>
<feature type="compositionally biased region" description="Basic residues" evidence="1">
    <location>
        <begin position="31"/>
        <end position="40"/>
    </location>
</feature>
<feature type="region of interest" description="Disordered" evidence="1">
    <location>
        <begin position="1"/>
        <end position="40"/>
    </location>
</feature>
<feature type="compositionally biased region" description="Basic and acidic residues" evidence="1">
    <location>
        <begin position="13"/>
        <end position="30"/>
    </location>
</feature>
<dbReference type="EMBL" id="JAGYPG010000005">
    <property type="protein sequence ID" value="MBS4197700.1"/>
    <property type="molecule type" value="Genomic_DNA"/>
</dbReference>
<dbReference type="AlphaFoldDB" id="A0A942TGS1"/>
<name>A0A942TGS1_9BACI</name>
<keyword evidence="3" id="KW-1185">Reference proteome</keyword>
<organism evidence="2 3">
    <name type="scientific">Lederbergia citri</name>
    <dbReference type="NCBI Taxonomy" id="2833580"/>
    <lineage>
        <taxon>Bacteria</taxon>
        <taxon>Bacillati</taxon>
        <taxon>Bacillota</taxon>
        <taxon>Bacilli</taxon>
        <taxon>Bacillales</taxon>
        <taxon>Bacillaceae</taxon>
        <taxon>Lederbergia</taxon>
    </lineage>
</organism>
<evidence type="ECO:0000313" key="3">
    <source>
        <dbReference type="Proteomes" id="UP000681414"/>
    </source>
</evidence>
<protein>
    <submittedName>
        <fullName evidence="2">Biofilm-forming protein</fullName>
    </submittedName>
</protein>
<dbReference type="RefSeq" id="WP_213126936.1">
    <property type="nucleotide sequence ID" value="NZ_JAGYPG010000005.1"/>
</dbReference>